<dbReference type="PANTHER" id="PTHR32419:SF6">
    <property type="entry name" value="GLUTATHIONE S-TRANSFERASE OMEGA-LIKE 1-RELATED"/>
    <property type="match status" value="1"/>
</dbReference>
<keyword evidence="2" id="KW-1185">Reference proteome</keyword>
<gene>
    <name evidence="1" type="ORF">JS528_03470</name>
</gene>
<dbReference type="EMBL" id="JAFEJS010000002">
    <property type="protein sequence ID" value="MBT1172435.1"/>
    <property type="molecule type" value="Genomic_DNA"/>
</dbReference>
<dbReference type="InterPro" id="IPR016639">
    <property type="entry name" value="GST_Omega/GSH"/>
</dbReference>
<dbReference type="Proteomes" id="UP000773064">
    <property type="component" value="Unassembled WGS sequence"/>
</dbReference>
<organism evidence="1 2">
    <name type="scientific">Bifidobacterium santillanense</name>
    <dbReference type="NCBI Taxonomy" id="2809028"/>
    <lineage>
        <taxon>Bacteria</taxon>
        <taxon>Bacillati</taxon>
        <taxon>Actinomycetota</taxon>
        <taxon>Actinomycetes</taxon>
        <taxon>Bifidobacteriales</taxon>
        <taxon>Bifidobacteriaceae</taxon>
        <taxon>Bifidobacterium</taxon>
    </lineage>
</organism>
<proteinExistence type="predicted"/>
<evidence type="ECO:0008006" key="3">
    <source>
        <dbReference type="Google" id="ProtNLM"/>
    </source>
</evidence>
<dbReference type="InterPro" id="IPR036282">
    <property type="entry name" value="Glutathione-S-Trfase_C_sf"/>
</dbReference>
<protein>
    <recommendedName>
        <fullName evidence="3">Glutathione S-transferase</fullName>
    </recommendedName>
</protein>
<evidence type="ECO:0000313" key="2">
    <source>
        <dbReference type="Proteomes" id="UP000773064"/>
    </source>
</evidence>
<dbReference type="Gene3D" id="1.20.1050.10">
    <property type="match status" value="1"/>
</dbReference>
<reference evidence="1 2" key="1">
    <citation type="journal article" date="2021" name="Environ. Microbiol.">
        <title>Genetic insights into the dark matter of the mammalian gut microbiota through targeted genome reconstruction.</title>
        <authorList>
            <person name="Lugli G.A."/>
            <person name="Alessandri G."/>
            <person name="Milani C."/>
            <person name="Viappiani A."/>
            <person name="Fontana F."/>
            <person name="Tarracchini C."/>
            <person name="Mancabelli L."/>
            <person name="Argentini C."/>
            <person name="Ruiz L."/>
            <person name="Margolles A."/>
            <person name="van Sinderen D."/>
            <person name="Turroni F."/>
            <person name="Ventura M."/>
        </authorList>
    </citation>
    <scope>NUCLEOTIDE SEQUENCE [LARGE SCALE GENOMIC DNA]</scope>
    <source>
        <strain evidence="1 2">MA2</strain>
    </source>
</reference>
<dbReference type="PANTHER" id="PTHR32419">
    <property type="entry name" value="GLUTATHIONYL-HYDROQUINONE REDUCTASE"/>
    <property type="match status" value="1"/>
</dbReference>
<dbReference type="RefSeq" id="WP_214357711.1">
    <property type="nucleotide sequence ID" value="NZ_JAFEJS010000002.1"/>
</dbReference>
<name>A0ABS5UNQ8_9BIFI</name>
<comment type="caution">
    <text evidence="1">The sequence shown here is derived from an EMBL/GenBank/DDBJ whole genome shotgun (WGS) entry which is preliminary data.</text>
</comment>
<dbReference type="SUPFAM" id="SSF47616">
    <property type="entry name" value="GST C-terminal domain-like"/>
    <property type="match status" value="1"/>
</dbReference>
<dbReference type="Gene3D" id="3.40.30.10">
    <property type="entry name" value="Glutaredoxin"/>
    <property type="match status" value="1"/>
</dbReference>
<sequence length="366" mass="41772">MGITLHHEPVAVCGIVADRTRPIKVRLTADGTSNRQPVYFTKRFGYGEHQITPEPNRYAVIGAVTCGWNRRQRIAIRLLGLQDVIAVESLETTQDPVGWRLRPDGVGKRFGYAHLRDFYAAADPDFQGRATSPAVVDLKAGKVVTNNYHTLTLDLETVWSPWHKKEAPDLYPKELRPRIDLLNEQLFDDVNDGTYRILFAGNALAASRAYDVLAARLADYDYRLASRRYLFGQYLTDSDIRLFQTLEAYESMYRPGISRKLGDAVLHVWDYPNLWAYARDLFQTPGFIDDEELYEFGFVPDENGRYTPFVTDKDSDGTQFGGHTIAGTPEYYRRWLEPAHREQLFGDVEYAGPGTAGLADLWRFDR</sequence>
<evidence type="ECO:0000313" key="1">
    <source>
        <dbReference type="EMBL" id="MBT1172435.1"/>
    </source>
</evidence>
<accession>A0ABS5UNQ8</accession>